<dbReference type="Gene3D" id="2.60.120.1440">
    <property type="match status" value="1"/>
</dbReference>
<name>A0A928YR68_9SPHI</name>
<feature type="domain" description="Protein FecR C-terminal" evidence="3">
    <location>
        <begin position="326"/>
        <end position="393"/>
    </location>
</feature>
<evidence type="ECO:0000313" key="4">
    <source>
        <dbReference type="EMBL" id="MBE8714342.1"/>
    </source>
</evidence>
<dbReference type="AlphaFoldDB" id="A0A928YR68"/>
<sequence>MNKEKLKALINQFQNHTISDQDLYLLKHYLKNNPSDEFLLEIVDELGADSQEIEISSSDQIFQNILSNKEVQQVIAPQKNTKHRLVYWLSAAAACLLFFSTIGFYFMKNQSSQELADLSLSKTEIIPGGSKAKVVLDDGTIIDLETLKNDTVIYLDGYAIQKDIDGVLSYQLDPQLKDQQIVYNTIITPKAGEYHLVLPDGTKIWVNSSSELKYPLNFDKESREVELKGEAYFDVSKIQSQQHHVPFIVNTGSQKLEVLGTIFNIQSKNNKIRTTLVEGSVRLTYADGKKFVLKPNQQAIYEEQKNNIDIIAIDPFYITAWKNGSFAFDNASIHEVMDILSAWYDVEIDYLSKVDDIHFTGTVSKYEQIDKVLDAIEMTGSIRFKIDGRRILVMK</sequence>
<accession>A0A928YR68</accession>
<dbReference type="PANTHER" id="PTHR30273:SF2">
    <property type="entry name" value="PROTEIN FECR"/>
    <property type="match status" value="1"/>
</dbReference>
<evidence type="ECO:0000259" key="2">
    <source>
        <dbReference type="Pfam" id="PF04773"/>
    </source>
</evidence>
<dbReference type="InterPro" id="IPR032508">
    <property type="entry name" value="FecR_C"/>
</dbReference>
<reference evidence="4" key="1">
    <citation type="submission" date="2018-02" db="EMBL/GenBank/DDBJ databases">
        <authorList>
            <person name="Vasarhelyi B.M."/>
            <person name="Deshmukh S."/>
            <person name="Balint B."/>
            <person name="Kukolya J."/>
        </authorList>
    </citation>
    <scope>NUCLEOTIDE SEQUENCE</scope>
    <source>
        <strain evidence="4">KB22</strain>
    </source>
</reference>
<feature type="domain" description="FecR protein" evidence="2">
    <location>
        <begin position="185"/>
        <end position="282"/>
    </location>
</feature>
<evidence type="ECO:0000259" key="3">
    <source>
        <dbReference type="Pfam" id="PF16344"/>
    </source>
</evidence>
<keyword evidence="1" id="KW-0472">Membrane</keyword>
<protein>
    <recommendedName>
        <fullName evidence="6">FecR family protein</fullName>
    </recommendedName>
</protein>
<evidence type="ECO:0000313" key="5">
    <source>
        <dbReference type="Proteomes" id="UP000616201"/>
    </source>
</evidence>
<comment type="caution">
    <text evidence="4">The sequence shown here is derived from an EMBL/GenBank/DDBJ whole genome shotgun (WGS) entry which is preliminary data.</text>
</comment>
<dbReference type="PANTHER" id="PTHR30273">
    <property type="entry name" value="PERIPLASMIC SIGNAL SENSOR AND SIGMA FACTOR ACTIVATOR FECR-RELATED"/>
    <property type="match status" value="1"/>
</dbReference>
<dbReference type="InterPro" id="IPR012373">
    <property type="entry name" value="Ferrdict_sens_TM"/>
</dbReference>
<keyword evidence="1" id="KW-0812">Transmembrane</keyword>
<feature type="transmembrane region" description="Helical" evidence="1">
    <location>
        <begin position="85"/>
        <end position="107"/>
    </location>
</feature>
<dbReference type="Pfam" id="PF16344">
    <property type="entry name" value="FecR_C"/>
    <property type="match status" value="1"/>
</dbReference>
<dbReference type="EMBL" id="PRDK01000006">
    <property type="protein sequence ID" value="MBE8714342.1"/>
    <property type="molecule type" value="Genomic_DNA"/>
</dbReference>
<evidence type="ECO:0000256" key="1">
    <source>
        <dbReference type="SAM" id="Phobius"/>
    </source>
</evidence>
<evidence type="ECO:0008006" key="6">
    <source>
        <dbReference type="Google" id="ProtNLM"/>
    </source>
</evidence>
<dbReference type="InterPro" id="IPR006860">
    <property type="entry name" value="FecR"/>
</dbReference>
<gene>
    <name evidence="4" type="ORF">C4F49_11670</name>
</gene>
<keyword evidence="5" id="KW-1185">Reference proteome</keyword>
<dbReference type="Gene3D" id="3.55.50.30">
    <property type="match status" value="1"/>
</dbReference>
<dbReference type="Proteomes" id="UP000616201">
    <property type="component" value="Unassembled WGS sequence"/>
</dbReference>
<dbReference type="RefSeq" id="WP_196936410.1">
    <property type="nucleotide sequence ID" value="NZ_MU158698.1"/>
</dbReference>
<dbReference type="GO" id="GO:0016989">
    <property type="term" value="F:sigma factor antagonist activity"/>
    <property type="evidence" value="ECO:0007669"/>
    <property type="project" value="TreeGrafter"/>
</dbReference>
<keyword evidence="1" id="KW-1133">Transmembrane helix</keyword>
<dbReference type="Pfam" id="PF04773">
    <property type="entry name" value="FecR"/>
    <property type="match status" value="1"/>
</dbReference>
<organism evidence="4 5">
    <name type="scientific">Sphingobacterium hungaricum</name>
    <dbReference type="NCBI Taxonomy" id="2082723"/>
    <lineage>
        <taxon>Bacteria</taxon>
        <taxon>Pseudomonadati</taxon>
        <taxon>Bacteroidota</taxon>
        <taxon>Sphingobacteriia</taxon>
        <taxon>Sphingobacteriales</taxon>
        <taxon>Sphingobacteriaceae</taxon>
        <taxon>Sphingobacterium</taxon>
    </lineage>
</organism>
<proteinExistence type="predicted"/>